<dbReference type="EMBL" id="PSQE01000004">
    <property type="protein sequence ID" value="RHN63463.1"/>
    <property type="molecule type" value="Genomic_DNA"/>
</dbReference>
<dbReference type="PANTHER" id="PTHR34656:SF2">
    <property type="entry name" value="TRANSMEMBRANE PROTEIN"/>
    <property type="match status" value="1"/>
</dbReference>
<sequence>MRACCQSMTRIISIITITTLLVTLAVFYFVFNHSNVPFLYMAVTVVVASVMILSFRAIMVIWITLFVLLTFAGNRRKVLVQRGRRITLDVVWHLVRVLFRSNK</sequence>
<evidence type="ECO:0000313" key="2">
    <source>
        <dbReference type="EMBL" id="RHN63463.1"/>
    </source>
</evidence>
<organism evidence="2 3">
    <name type="scientific">Medicago truncatula</name>
    <name type="common">Barrel medic</name>
    <name type="synonym">Medicago tribuloides</name>
    <dbReference type="NCBI Taxonomy" id="3880"/>
    <lineage>
        <taxon>Eukaryota</taxon>
        <taxon>Viridiplantae</taxon>
        <taxon>Streptophyta</taxon>
        <taxon>Embryophyta</taxon>
        <taxon>Tracheophyta</taxon>
        <taxon>Spermatophyta</taxon>
        <taxon>Magnoliopsida</taxon>
        <taxon>eudicotyledons</taxon>
        <taxon>Gunneridae</taxon>
        <taxon>Pentapetalae</taxon>
        <taxon>rosids</taxon>
        <taxon>fabids</taxon>
        <taxon>Fabales</taxon>
        <taxon>Fabaceae</taxon>
        <taxon>Papilionoideae</taxon>
        <taxon>50 kb inversion clade</taxon>
        <taxon>NPAAA clade</taxon>
        <taxon>Hologalegina</taxon>
        <taxon>IRL clade</taxon>
        <taxon>Trifolieae</taxon>
        <taxon>Medicago</taxon>
    </lineage>
</organism>
<reference evidence="3" key="1">
    <citation type="journal article" date="2018" name="Nat. Plants">
        <title>Whole-genome landscape of Medicago truncatula symbiotic genes.</title>
        <authorList>
            <person name="Pecrix Y."/>
            <person name="Staton S.E."/>
            <person name="Sallet E."/>
            <person name="Lelandais-Briere C."/>
            <person name="Moreau S."/>
            <person name="Carrere S."/>
            <person name="Blein T."/>
            <person name="Jardinaud M.F."/>
            <person name="Latrasse D."/>
            <person name="Zouine M."/>
            <person name="Zahm M."/>
            <person name="Kreplak J."/>
            <person name="Mayjonade B."/>
            <person name="Satge C."/>
            <person name="Perez M."/>
            <person name="Cauet S."/>
            <person name="Marande W."/>
            <person name="Chantry-Darmon C."/>
            <person name="Lopez-Roques C."/>
            <person name="Bouchez O."/>
            <person name="Berard A."/>
            <person name="Debelle F."/>
            <person name="Munos S."/>
            <person name="Bendahmane A."/>
            <person name="Berges H."/>
            <person name="Niebel A."/>
            <person name="Buitink J."/>
            <person name="Frugier F."/>
            <person name="Benhamed M."/>
            <person name="Crespi M."/>
            <person name="Gouzy J."/>
            <person name="Gamas P."/>
        </authorList>
    </citation>
    <scope>NUCLEOTIDE SEQUENCE [LARGE SCALE GENOMIC DNA]</scope>
    <source>
        <strain evidence="3">cv. Jemalong A17</strain>
    </source>
</reference>
<keyword evidence="1" id="KW-0812">Transmembrane</keyword>
<comment type="caution">
    <text evidence="2">The sequence shown here is derived from an EMBL/GenBank/DDBJ whole genome shotgun (WGS) entry which is preliminary data.</text>
</comment>
<dbReference type="Proteomes" id="UP000265566">
    <property type="component" value="Chromosome 4"/>
</dbReference>
<evidence type="ECO:0000256" key="1">
    <source>
        <dbReference type="SAM" id="Phobius"/>
    </source>
</evidence>
<dbReference type="AlphaFoldDB" id="A0A396IF92"/>
<evidence type="ECO:0008006" key="4">
    <source>
        <dbReference type="Google" id="ProtNLM"/>
    </source>
</evidence>
<dbReference type="PANTHER" id="PTHR34656">
    <property type="entry name" value="PYRROLINE-5-CARBOXYLATE REDUCTASE"/>
    <property type="match status" value="1"/>
</dbReference>
<gene>
    <name evidence="2" type="ORF">MtrunA17_Chr4g0058531</name>
</gene>
<keyword evidence="1" id="KW-1133">Transmembrane helix</keyword>
<accession>A0A396IF92</accession>
<feature type="transmembrane region" description="Helical" evidence="1">
    <location>
        <begin position="12"/>
        <end position="31"/>
    </location>
</feature>
<dbReference type="Gramene" id="rna26162">
    <property type="protein sequence ID" value="RHN63463.1"/>
    <property type="gene ID" value="gene26162"/>
</dbReference>
<name>A0A396IF92_MEDTR</name>
<protein>
    <recommendedName>
        <fullName evidence="4">Transmembrane protein</fullName>
    </recommendedName>
</protein>
<feature type="transmembrane region" description="Helical" evidence="1">
    <location>
        <begin position="37"/>
        <end position="69"/>
    </location>
</feature>
<proteinExistence type="predicted"/>
<keyword evidence="1" id="KW-0472">Membrane</keyword>
<evidence type="ECO:0000313" key="3">
    <source>
        <dbReference type="Proteomes" id="UP000265566"/>
    </source>
</evidence>